<dbReference type="EMBL" id="BLAB01000001">
    <property type="protein sequence ID" value="GER93096.1"/>
    <property type="molecule type" value="Genomic_DNA"/>
</dbReference>
<dbReference type="PROSITE" id="PS51462">
    <property type="entry name" value="NUDIX"/>
    <property type="match status" value="1"/>
</dbReference>
<name>A0A5J4L6C3_9ZZZZ</name>
<dbReference type="CDD" id="cd03673">
    <property type="entry name" value="NUDIX_Ap6A_hydrolase"/>
    <property type="match status" value="1"/>
</dbReference>
<evidence type="ECO:0000313" key="3">
    <source>
        <dbReference type="EMBL" id="GER93096.1"/>
    </source>
</evidence>
<gene>
    <name evidence="3" type="ORF">A45J_0829</name>
</gene>
<dbReference type="PRINTS" id="PR00502">
    <property type="entry name" value="NUDIXFAMILY"/>
</dbReference>
<dbReference type="GO" id="GO:0004081">
    <property type="term" value="F:bis(5'-nucleosyl)-tetraphosphatase (asymmetrical) activity"/>
    <property type="evidence" value="ECO:0007669"/>
    <property type="project" value="TreeGrafter"/>
</dbReference>
<dbReference type="PANTHER" id="PTHR21340:SF0">
    <property type="entry name" value="BIS(5'-NUCLEOSYL)-TETRAPHOSPHATASE [ASYMMETRICAL]"/>
    <property type="match status" value="1"/>
</dbReference>
<dbReference type="InterPro" id="IPR000086">
    <property type="entry name" value="NUDIX_hydrolase_dom"/>
</dbReference>
<dbReference type="InterPro" id="IPR015797">
    <property type="entry name" value="NUDIX_hydrolase-like_dom_sf"/>
</dbReference>
<dbReference type="PANTHER" id="PTHR21340">
    <property type="entry name" value="DIADENOSINE 5,5-P1,P4-TETRAPHOSPHATE PYROPHOSPHOHYDROLASE MUTT"/>
    <property type="match status" value="1"/>
</dbReference>
<sequence>MRPATIKHLHSAGGVIFRKKAEGFEVALIATKNKTVWTLPKGLIDKGEDTETSAVREIREETGLTGKIIDTLGNKSYWFYLKDENIKCRKTVSYFLLEYISGNIEDYCWEVDEARWFDIEDAIKQVSYKSDREILEKAKEKLFTVHSSMFTDKDNAL</sequence>
<dbReference type="Gene3D" id="3.90.79.10">
    <property type="entry name" value="Nucleoside Triphosphate Pyrophosphohydrolase"/>
    <property type="match status" value="1"/>
</dbReference>
<dbReference type="GO" id="GO:0006754">
    <property type="term" value="P:ATP biosynthetic process"/>
    <property type="evidence" value="ECO:0007669"/>
    <property type="project" value="TreeGrafter"/>
</dbReference>
<dbReference type="Pfam" id="PF00293">
    <property type="entry name" value="NUDIX"/>
    <property type="match status" value="1"/>
</dbReference>
<dbReference type="AlphaFoldDB" id="A0A5J4L6C3"/>
<dbReference type="InterPro" id="IPR051325">
    <property type="entry name" value="Nudix_hydrolase_domain"/>
</dbReference>
<dbReference type="GO" id="GO:0006167">
    <property type="term" value="P:AMP biosynthetic process"/>
    <property type="evidence" value="ECO:0007669"/>
    <property type="project" value="TreeGrafter"/>
</dbReference>
<evidence type="ECO:0000259" key="2">
    <source>
        <dbReference type="PROSITE" id="PS51462"/>
    </source>
</evidence>
<feature type="domain" description="Nudix hydrolase" evidence="2">
    <location>
        <begin position="7"/>
        <end position="139"/>
    </location>
</feature>
<keyword evidence="1 3" id="KW-0378">Hydrolase</keyword>
<proteinExistence type="predicted"/>
<dbReference type="SUPFAM" id="SSF55811">
    <property type="entry name" value="Nudix"/>
    <property type="match status" value="1"/>
</dbReference>
<reference evidence="3" key="1">
    <citation type="submission" date="2019-10" db="EMBL/GenBank/DDBJ databases">
        <title>Metagenomic sequencing of thiosulfate-disproportionating enrichment culture.</title>
        <authorList>
            <person name="Umezawa K."/>
            <person name="Kojima H."/>
            <person name="Fukui M."/>
        </authorList>
    </citation>
    <scope>NUCLEOTIDE SEQUENCE</scope>
    <source>
        <strain evidence="3">45J</strain>
    </source>
</reference>
<organism evidence="3">
    <name type="scientific">hot springs metagenome</name>
    <dbReference type="NCBI Taxonomy" id="433727"/>
    <lineage>
        <taxon>unclassified sequences</taxon>
        <taxon>metagenomes</taxon>
        <taxon>ecological metagenomes</taxon>
    </lineage>
</organism>
<protein>
    <submittedName>
        <fullName evidence="3">NUDIX hydrolase</fullName>
    </submittedName>
</protein>
<evidence type="ECO:0000256" key="1">
    <source>
        <dbReference type="ARBA" id="ARBA00022801"/>
    </source>
</evidence>
<accession>A0A5J4L6C3</accession>
<dbReference type="InterPro" id="IPR020476">
    <property type="entry name" value="Nudix_hydrolase"/>
</dbReference>
<comment type="caution">
    <text evidence="3">The sequence shown here is derived from an EMBL/GenBank/DDBJ whole genome shotgun (WGS) entry which is preliminary data.</text>
</comment>